<feature type="compositionally biased region" description="Low complexity" evidence="1">
    <location>
        <begin position="134"/>
        <end position="150"/>
    </location>
</feature>
<gene>
    <name evidence="2" type="ORF">ENR23_04805</name>
</gene>
<accession>A0A832I375</accession>
<organism evidence="2">
    <name type="scientific">Eiseniibacteriota bacterium</name>
    <dbReference type="NCBI Taxonomy" id="2212470"/>
    <lineage>
        <taxon>Bacteria</taxon>
        <taxon>Candidatus Eiseniibacteriota</taxon>
    </lineage>
</organism>
<name>A0A832I375_UNCEI</name>
<dbReference type="EMBL" id="DSQF01000012">
    <property type="protein sequence ID" value="HGZ42739.1"/>
    <property type="molecule type" value="Genomic_DNA"/>
</dbReference>
<comment type="caution">
    <text evidence="2">The sequence shown here is derived from an EMBL/GenBank/DDBJ whole genome shotgun (WGS) entry which is preliminary data.</text>
</comment>
<evidence type="ECO:0000256" key="1">
    <source>
        <dbReference type="SAM" id="MobiDB-lite"/>
    </source>
</evidence>
<reference evidence="2" key="1">
    <citation type="journal article" date="2020" name="mSystems">
        <title>Genome- and Community-Level Interaction Insights into Carbon Utilization and Element Cycling Functions of Hydrothermarchaeota in Hydrothermal Sediment.</title>
        <authorList>
            <person name="Zhou Z."/>
            <person name="Liu Y."/>
            <person name="Xu W."/>
            <person name="Pan J."/>
            <person name="Luo Z.H."/>
            <person name="Li M."/>
        </authorList>
    </citation>
    <scope>NUCLEOTIDE SEQUENCE [LARGE SCALE GENOMIC DNA]</scope>
    <source>
        <strain evidence="2">SpSt-381</strain>
    </source>
</reference>
<protein>
    <submittedName>
        <fullName evidence="2">Uncharacterized protein</fullName>
    </submittedName>
</protein>
<feature type="region of interest" description="Disordered" evidence="1">
    <location>
        <begin position="134"/>
        <end position="192"/>
    </location>
</feature>
<proteinExistence type="predicted"/>
<dbReference type="AlphaFoldDB" id="A0A832I375"/>
<evidence type="ECO:0000313" key="2">
    <source>
        <dbReference type="EMBL" id="HGZ42739.1"/>
    </source>
</evidence>
<sequence>MKTPKGTELPFLIMERKSLDKTTNTWVVKKNPYLQVAHRLVWFREEHPAWGIETEFLTMEDTGKRAICVARIKDENGRLIATATKQETPTDFPDYIEKAETGAIGRALALCGYGTQYAPELDEGERLADSPITPAKFAPKPASSKPAPNKAVEDFNRTMPEPVKPAGPASVVSREPISRAGKAVKAGLEASV</sequence>